<dbReference type="InterPro" id="IPR001296">
    <property type="entry name" value="Glyco_trans_1"/>
</dbReference>
<dbReference type="Pfam" id="PF00534">
    <property type="entry name" value="Glycos_transf_1"/>
    <property type="match status" value="1"/>
</dbReference>
<evidence type="ECO:0000313" key="4">
    <source>
        <dbReference type="EMBL" id="KKT39140.1"/>
    </source>
</evidence>
<dbReference type="AlphaFoldDB" id="A0A0G1GWY2"/>
<dbReference type="SUPFAM" id="SSF53756">
    <property type="entry name" value="UDP-Glycosyltransferase/glycogen phosphorylase"/>
    <property type="match status" value="1"/>
</dbReference>
<proteinExistence type="predicted"/>
<gene>
    <name evidence="4" type="ORF">UW22_C0001G0051</name>
</gene>
<evidence type="ECO:0000313" key="5">
    <source>
        <dbReference type="Proteomes" id="UP000034617"/>
    </source>
</evidence>
<evidence type="ECO:0000256" key="1">
    <source>
        <dbReference type="ARBA" id="ARBA00022679"/>
    </source>
</evidence>
<dbReference type="PANTHER" id="PTHR46401">
    <property type="entry name" value="GLYCOSYLTRANSFERASE WBBK-RELATED"/>
    <property type="match status" value="1"/>
</dbReference>
<dbReference type="GO" id="GO:0009103">
    <property type="term" value="P:lipopolysaccharide biosynthetic process"/>
    <property type="evidence" value="ECO:0007669"/>
    <property type="project" value="TreeGrafter"/>
</dbReference>
<dbReference type="Proteomes" id="UP000034617">
    <property type="component" value="Unassembled WGS sequence"/>
</dbReference>
<reference evidence="4 5" key="1">
    <citation type="journal article" date="2015" name="Nature">
        <title>rRNA introns, odd ribosomes, and small enigmatic genomes across a large radiation of phyla.</title>
        <authorList>
            <person name="Brown C.T."/>
            <person name="Hug L.A."/>
            <person name="Thomas B.C."/>
            <person name="Sharon I."/>
            <person name="Castelle C.J."/>
            <person name="Singh A."/>
            <person name="Wilkins M.J."/>
            <person name="Williams K.H."/>
            <person name="Banfield J.F."/>
        </authorList>
    </citation>
    <scope>NUCLEOTIDE SEQUENCE [LARGE SCALE GENOMIC DNA]</scope>
</reference>
<feature type="domain" description="Glycosyltransferase subfamily 4-like N-terminal" evidence="3">
    <location>
        <begin position="17"/>
        <end position="172"/>
    </location>
</feature>
<dbReference type="InterPro" id="IPR028098">
    <property type="entry name" value="Glyco_trans_4-like_N"/>
</dbReference>
<dbReference type="PANTHER" id="PTHR46401:SF2">
    <property type="entry name" value="GLYCOSYLTRANSFERASE WBBK-RELATED"/>
    <property type="match status" value="1"/>
</dbReference>
<accession>A0A0G1GWY2</accession>
<organism evidence="4 5">
    <name type="scientific">Candidatus Gottesmanbacteria bacterium GW2011_GWB1_44_11c</name>
    <dbReference type="NCBI Taxonomy" id="1618447"/>
    <lineage>
        <taxon>Bacteria</taxon>
        <taxon>Candidatus Gottesmaniibacteriota</taxon>
    </lineage>
</organism>
<keyword evidence="1 4" id="KW-0808">Transferase</keyword>
<dbReference type="Pfam" id="PF13439">
    <property type="entry name" value="Glyco_transf_4"/>
    <property type="match status" value="1"/>
</dbReference>
<dbReference type="CDD" id="cd03801">
    <property type="entry name" value="GT4_PimA-like"/>
    <property type="match status" value="1"/>
</dbReference>
<name>A0A0G1GWY2_9BACT</name>
<sequence>MRILILNWRDTRHPKSGGAEAVTMEYAKWWVHAGHKVTWFTSGYKGAKKEELIDNVRILRQAGSQTVYLLAPFYLLLHSHEYDLIVDEVHGIPFFSPLCTSKPIIVFIHEIAGDIWNFMYHPPISWIGKHMEEWYLRLYRKKLFWTDAESTGHELMERGIKRNQITVIHCPIPNFTRHIALQVHVKKEKVPTFIFVSRVVKMKGIEEVVKAFAFVQKELPLAKLWIVGGGEDRYVKKIVSMIREYGIYEKVTWFGKLNEKEKLIRMAKAHILLHASVKEGWGLVVLEAGFLYTPSVVYNVAGLRDVVRDGHTGIVITDNSPIELARASLHLYQDREIYKKYQTNAHTWAESLTWTDAGKKSDAFLKEAVRQVL</sequence>
<dbReference type="GO" id="GO:0016757">
    <property type="term" value="F:glycosyltransferase activity"/>
    <property type="evidence" value="ECO:0007669"/>
    <property type="project" value="InterPro"/>
</dbReference>
<evidence type="ECO:0000259" key="2">
    <source>
        <dbReference type="Pfam" id="PF00534"/>
    </source>
</evidence>
<evidence type="ECO:0000259" key="3">
    <source>
        <dbReference type="Pfam" id="PF13439"/>
    </source>
</evidence>
<comment type="caution">
    <text evidence="4">The sequence shown here is derived from an EMBL/GenBank/DDBJ whole genome shotgun (WGS) entry which is preliminary data.</text>
</comment>
<dbReference type="Gene3D" id="3.40.50.2000">
    <property type="entry name" value="Glycogen Phosphorylase B"/>
    <property type="match status" value="2"/>
</dbReference>
<protein>
    <submittedName>
        <fullName evidence="4">Glycosyl transferase group 1</fullName>
    </submittedName>
</protein>
<feature type="domain" description="Glycosyl transferase family 1" evidence="2">
    <location>
        <begin position="182"/>
        <end position="346"/>
    </location>
</feature>
<dbReference type="EMBL" id="LCHM01000001">
    <property type="protein sequence ID" value="KKT39140.1"/>
    <property type="molecule type" value="Genomic_DNA"/>
</dbReference>